<accession>A0ABY9T8L7</accession>
<evidence type="ECO:0000259" key="5">
    <source>
        <dbReference type="PROSITE" id="PS01124"/>
    </source>
</evidence>
<dbReference type="InterPro" id="IPR009057">
    <property type="entry name" value="Homeodomain-like_sf"/>
</dbReference>
<dbReference type="PROSITE" id="PS01124">
    <property type="entry name" value="HTH_ARAC_FAMILY_2"/>
    <property type="match status" value="1"/>
</dbReference>
<protein>
    <submittedName>
        <fullName evidence="6">Helix-turn-helix transcriptional regulator</fullName>
    </submittedName>
</protein>
<reference evidence="6 7" key="1">
    <citation type="submission" date="2023-09" db="EMBL/GenBank/DDBJ databases">
        <title>Complete Genome and Methylome dissection of Bacillus brevis NEB573 original source of BbsI restriction endonuclease.</title>
        <authorList>
            <person name="Fomenkov A."/>
            <person name="Roberts R.D."/>
        </authorList>
    </citation>
    <scope>NUCLEOTIDE SEQUENCE [LARGE SCALE GENOMIC DNA]</scope>
    <source>
        <strain evidence="6 7">NEB573</strain>
    </source>
</reference>
<dbReference type="SMART" id="SM00342">
    <property type="entry name" value="HTH_ARAC"/>
    <property type="match status" value="1"/>
</dbReference>
<evidence type="ECO:0000313" key="6">
    <source>
        <dbReference type="EMBL" id="WNC16376.1"/>
    </source>
</evidence>
<name>A0ABY9T8L7_BREBE</name>
<feature type="region of interest" description="Disordered" evidence="4">
    <location>
        <begin position="1"/>
        <end position="20"/>
    </location>
</feature>
<dbReference type="RefSeq" id="WP_310770986.1">
    <property type="nucleotide sequence ID" value="NZ_CP134050.1"/>
</dbReference>
<dbReference type="SUPFAM" id="SSF46689">
    <property type="entry name" value="Homeodomain-like"/>
    <property type="match status" value="1"/>
</dbReference>
<dbReference type="PANTHER" id="PTHR46796">
    <property type="entry name" value="HTH-TYPE TRANSCRIPTIONAL ACTIVATOR RHAS-RELATED"/>
    <property type="match status" value="1"/>
</dbReference>
<evidence type="ECO:0000256" key="4">
    <source>
        <dbReference type="SAM" id="MobiDB-lite"/>
    </source>
</evidence>
<keyword evidence="2" id="KW-0238">DNA-binding</keyword>
<dbReference type="InterPro" id="IPR050204">
    <property type="entry name" value="AraC_XylS_family_regulators"/>
</dbReference>
<dbReference type="Proteomes" id="UP001256827">
    <property type="component" value="Chromosome"/>
</dbReference>
<organism evidence="6 7">
    <name type="scientific">Brevibacillus brevis</name>
    <name type="common">Bacillus brevis</name>
    <dbReference type="NCBI Taxonomy" id="1393"/>
    <lineage>
        <taxon>Bacteria</taxon>
        <taxon>Bacillati</taxon>
        <taxon>Bacillota</taxon>
        <taxon>Bacilli</taxon>
        <taxon>Bacillales</taxon>
        <taxon>Paenibacillaceae</taxon>
        <taxon>Brevibacillus</taxon>
    </lineage>
</organism>
<dbReference type="Pfam" id="PF20240">
    <property type="entry name" value="DUF6597"/>
    <property type="match status" value="1"/>
</dbReference>
<dbReference type="Pfam" id="PF12833">
    <property type="entry name" value="HTH_18"/>
    <property type="match status" value="1"/>
</dbReference>
<dbReference type="InterPro" id="IPR018060">
    <property type="entry name" value="HTH_AraC"/>
</dbReference>
<evidence type="ECO:0000256" key="1">
    <source>
        <dbReference type="ARBA" id="ARBA00023015"/>
    </source>
</evidence>
<dbReference type="PANTHER" id="PTHR46796:SF13">
    <property type="entry name" value="HTH-TYPE TRANSCRIPTIONAL ACTIVATOR RHAS"/>
    <property type="match status" value="1"/>
</dbReference>
<feature type="domain" description="HTH araC/xylS-type" evidence="5">
    <location>
        <begin position="191"/>
        <end position="292"/>
    </location>
</feature>
<proteinExistence type="predicted"/>
<evidence type="ECO:0000256" key="3">
    <source>
        <dbReference type="ARBA" id="ARBA00023163"/>
    </source>
</evidence>
<dbReference type="Gene3D" id="1.10.10.60">
    <property type="entry name" value="Homeodomain-like"/>
    <property type="match status" value="1"/>
</dbReference>
<keyword evidence="3" id="KW-0804">Transcription</keyword>
<gene>
    <name evidence="6" type="ORF">RGB73_08690</name>
</gene>
<sequence length="300" mass="34113">MSQQSTTPGRRGKDVSPLKPLFRPLQPPVIQPGLLQPHYRYREYAPNERLAPYVACFWTVEYEQFQQPQLHRIIPDGCIDIILDRRAAYASKGAFLSELMASYEALELTRTQAMFGIRFFAETVRLFLGAPVSAFAGCSPTLADLWGGEADFLVEEMLGAPGDQELIGIVERELFRRLHSYETGGRADNGGLLTASLSYLYASQGCLSIKELAEAVCYSERNLRRLFRWELGASPKELAQIIRFQFLLRALWKTPHARLTDVAQTYGYFDQPHLIKDFKRYYGLQPSRVFAETRGSRSGR</sequence>
<evidence type="ECO:0000313" key="7">
    <source>
        <dbReference type="Proteomes" id="UP001256827"/>
    </source>
</evidence>
<evidence type="ECO:0000256" key="2">
    <source>
        <dbReference type="ARBA" id="ARBA00023125"/>
    </source>
</evidence>
<dbReference type="InterPro" id="IPR046532">
    <property type="entry name" value="DUF6597"/>
</dbReference>
<dbReference type="EMBL" id="CP134050">
    <property type="protein sequence ID" value="WNC16376.1"/>
    <property type="molecule type" value="Genomic_DNA"/>
</dbReference>
<keyword evidence="7" id="KW-1185">Reference proteome</keyword>
<keyword evidence="1" id="KW-0805">Transcription regulation</keyword>